<reference evidence="1 2" key="1">
    <citation type="submission" date="2018-10" db="EMBL/GenBank/DDBJ databases">
        <title>Fifty Aureobasidium pullulans genomes reveal a recombining polyextremotolerant generalist.</title>
        <authorList>
            <person name="Gostincar C."/>
            <person name="Turk M."/>
            <person name="Zajc J."/>
            <person name="Gunde-Cimerman N."/>
        </authorList>
    </citation>
    <scope>NUCLEOTIDE SEQUENCE [LARGE SCALE GENOMIC DNA]</scope>
    <source>
        <strain evidence="1 2">EXF-11013</strain>
    </source>
</reference>
<dbReference type="AlphaFoldDB" id="A0A4S8UT46"/>
<sequence>MVGPHYISQEMASMAEHFKTGGLGRLAVKITELDQKYAPYSNISATPPTTLSNAGMVCLAQVSPELMISLLDNTLVQKWKTGAIVINDWHRIPRAVRGEDEPAIYVNYFAAVDGTGLSIAEYQVYLEAMSAAMLGKNAMVGGKKRDIIRKIDVYYKKRTGEQTPFSRLLLNAHLDHFEFMRYQNKVINAATKAGALEIRFPGEVRWSFDVDQCIKKHQKLQGNELLLRLTMCVVGVLWPDKGFELSSFALFRVISWAQVHMFESIGSHLVNSYAGYGGFNFSTSGVTISSAARASPATWEHIANQYHQVLVYSTIASEQHGLELQKELLSMEGATFAAKAHIKTQQLATSLKLVLDQVDGSGESLLDRTTLEGIAQSLVLLFDTPDAMTKKCYDELVGLKRRLGSMAKAATERSPGA</sequence>
<gene>
    <name evidence="1" type="ORF">D6D22_04834</name>
</gene>
<protein>
    <submittedName>
        <fullName evidence="1">Uncharacterized protein</fullName>
    </submittedName>
</protein>
<dbReference type="Proteomes" id="UP000310687">
    <property type="component" value="Unassembled WGS sequence"/>
</dbReference>
<name>A0A4S8UT46_AURPU</name>
<evidence type="ECO:0000313" key="2">
    <source>
        <dbReference type="Proteomes" id="UP000310687"/>
    </source>
</evidence>
<dbReference type="EMBL" id="QZAL01000057">
    <property type="protein sequence ID" value="THW42599.1"/>
    <property type="molecule type" value="Genomic_DNA"/>
</dbReference>
<organism evidence="1 2">
    <name type="scientific">Aureobasidium pullulans</name>
    <name type="common">Black yeast</name>
    <name type="synonym">Pullularia pullulans</name>
    <dbReference type="NCBI Taxonomy" id="5580"/>
    <lineage>
        <taxon>Eukaryota</taxon>
        <taxon>Fungi</taxon>
        <taxon>Dikarya</taxon>
        <taxon>Ascomycota</taxon>
        <taxon>Pezizomycotina</taxon>
        <taxon>Dothideomycetes</taxon>
        <taxon>Dothideomycetidae</taxon>
        <taxon>Dothideales</taxon>
        <taxon>Saccotheciaceae</taxon>
        <taxon>Aureobasidium</taxon>
    </lineage>
</organism>
<evidence type="ECO:0000313" key="1">
    <source>
        <dbReference type="EMBL" id="THW42599.1"/>
    </source>
</evidence>
<comment type="caution">
    <text evidence="1">The sequence shown here is derived from an EMBL/GenBank/DDBJ whole genome shotgun (WGS) entry which is preliminary data.</text>
</comment>
<proteinExistence type="predicted"/>
<accession>A0A4S8UT46</accession>